<dbReference type="Pfam" id="PF04120">
    <property type="entry name" value="Iron_permease"/>
    <property type="match status" value="2"/>
</dbReference>
<dbReference type="Proteomes" id="UP000187013">
    <property type="component" value="Unassembled WGS sequence"/>
</dbReference>
<accession>A0A1Q2ZYS7</accession>
<gene>
    <name evidence="2" type="ORF">ZYGR_0M00260</name>
</gene>
<feature type="transmembrane region" description="Helical" evidence="1">
    <location>
        <begin position="105"/>
        <end position="126"/>
    </location>
</feature>
<evidence type="ECO:0000256" key="1">
    <source>
        <dbReference type="SAM" id="Phobius"/>
    </source>
</evidence>
<sequence>MGKFSEFFNNPGSRPTMYYRAPMAVNRPDGGMVTELYHRTSSDSNISNKEKDDVSVNCSAVESDMNEVTLTKKGNIETSRGFTGLRKGFTDRCMDWLVVFAGSQFIFFLMWILLAVWCIIGIVYGAPSVWQVVMQDSQSIQCYIWDTLLMRQQLVSTHEQLSVCGDVRSRIATWKRLFSNRQLLDSPQKKNLKDDCVSVHFENMQGDSVTEKSAADGKLPSETWYDKFCSFTSVILGSLYAIIIFWIGIFVWIGTGALWIDAGNSPPYTGEKTGSNPHLTRFGNNWQLYINSATAVVLLVYSVFLQNIRARHDKYIGKFIQGILTMNTEIEIEARKKFEDFDTPNPVIVAEAKKRGCGQKIIDFYADIVGTGIGIVIAIVVFSVWLGVGHLLDWNDDWWLIIGTYTGLVGYFDSFVIREAYHRITKEEENTYRMVAEEDLELFSLAGILCPPGYTGLDIPESKSLNYRISAWINRACSSSWGVLFAVCSVIALIITSSALHWSTMGQLIANTPTMIIEAFFMIVLIQAHNWADQKRRIEISSLYARRCILLAHLQRI</sequence>
<dbReference type="EMBL" id="BDGX01000013">
    <property type="protein sequence ID" value="GAV48605.1"/>
    <property type="molecule type" value="Genomic_DNA"/>
</dbReference>
<dbReference type="InterPro" id="IPR007251">
    <property type="entry name" value="Iron_permease_Fet4"/>
</dbReference>
<feature type="transmembrane region" description="Helical" evidence="1">
    <location>
        <begin position="286"/>
        <end position="305"/>
    </location>
</feature>
<feature type="transmembrane region" description="Helical" evidence="1">
    <location>
        <begin position="364"/>
        <end position="386"/>
    </location>
</feature>
<keyword evidence="1" id="KW-0472">Membrane</keyword>
<proteinExistence type="predicted"/>
<comment type="caution">
    <text evidence="2">The sequence shown here is derived from an EMBL/GenBank/DDBJ whole genome shotgun (WGS) entry which is preliminary data.</text>
</comment>
<organism evidence="2 3">
    <name type="scientific">Zygosaccharomyces rouxii</name>
    <dbReference type="NCBI Taxonomy" id="4956"/>
    <lineage>
        <taxon>Eukaryota</taxon>
        <taxon>Fungi</taxon>
        <taxon>Dikarya</taxon>
        <taxon>Ascomycota</taxon>
        <taxon>Saccharomycotina</taxon>
        <taxon>Saccharomycetes</taxon>
        <taxon>Saccharomycetales</taxon>
        <taxon>Saccharomycetaceae</taxon>
        <taxon>Zygosaccharomyces</taxon>
    </lineage>
</organism>
<dbReference type="OrthoDB" id="2224262at2759"/>
<protein>
    <recommendedName>
        <fullName evidence="4">Low-affinity Fe(2+) transport protein</fullName>
    </recommendedName>
</protein>
<feature type="transmembrane region" description="Helical" evidence="1">
    <location>
        <begin position="481"/>
        <end position="502"/>
    </location>
</feature>
<keyword evidence="1" id="KW-1133">Transmembrane helix</keyword>
<feature type="transmembrane region" description="Helical" evidence="1">
    <location>
        <begin position="398"/>
        <end position="417"/>
    </location>
</feature>
<name>A0A1Q2ZYS7_ZYGRO</name>
<evidence type="ECO:0000313" key="3">
    <source>
        <dbReference type="Proteomes" id="UP000187013"/>
    </source>
</evidence>
<feature type="transmembrane region" description="Helical" evidence="1">
    <location>
        <begin position="508"/>
        <end position="528"/>
    </location>
</feature>
<reference evidence="2 3" key="1">
    <citation type="submission" date="2016-08" db="EMBL/GenBank/DDBJ databases">
        <title>Draft genome sequence of allopolyploid Zygosaccharomyces rouxii.</title>
        <authorList>
            <person name="Watanabe J."/>
            <person name="Uehara K."/>
            <person name="Mogi Y."/>
            <person name="Tsukioka Y."/>
        </authorList>
    </citation>
    <scope>NUCLEOTIDE SEQUENCE [LARGE SCALE GENOMIC DNA]</scope>
    <source>
        <strain evidence="2 3">NBRC 110957</strain>
    </source>
</reference>
<dbReference type="GO" id="GO:0055085">
    <property type="term" value="P:transmembrane transport"/>
    <property type="evidence" value="ECO:0007669"/>
    <property type="project" value="InterPro"/>
</dbReference>
<evidence type="ECO:0008006" key="4">
    <source>
        <dbReference type="Google" id="ProtNLM"/>
    </source>
</evidence>
<keyword evidence="1" id="KW-0812">Transmembrane</keyword>
<feature type="transmembrane region" description="Helical" evidence="1">
    <location>
        <begin position="234"/>
        <end position="260"/>
    </location>
</feature>
<evidence type="ECO:0000313" key="2">
    <source>
        <dbReference type="EMBL" id="GAV48605.1"/>
    </source>
</evidence>
<dbReference type="AlphaFoldDB" id="A0A1Q2ZYS7"/>